<sequence>MAGRRQESPARGREHAGELADWEKKPPVAALRHARPFPPLFPQEQKETGKRALGAKWGGEAEATPGFEKNLAARKAQGKKKKETKAKNDDALGRFTASHGGLSGGGKPRVKGRYTRR</sequence>
<dbReference type="Proteomes" id="UP000821845">
    <property type="component" value="Chromosome 5"/>
</dbReference>
<evidence type="ECO:0000313" key="1">
    <source>
        <dbReference type="EMBL" id="KAH6931107.1"/>
    </source>
</evidence>
<protein>
    <submittedName>
        <fullName evidence="1">Uncharacterized protein</fullName>
    </submittedName>
</protein>
<keyword evidence="2" id="KW-1185">Reference proteome</keyword>
<dbReference type="EMBL" id="CM023485">
    <property type="protein sequence ID" value="KAH6931107.1"/>
    <property type="molecule type" value="Genomic_DNA"/>
</dbReference>
<reference evidence="1" key="1">
    <citation type="submission" date="2020-05" db="EMBL/GenBank/DDBJ databases">
        <title>Large-scale comparative analyses of tick genomes elucidate their genetic diversity and vector capacities.</title>
        <authorList>
            <person name="Jia N."/>
            <person name="Wang J."/>
            <person name="Shi W."/>
            <person name="Du L."/>
            <person name="Sun Y."/>
            <person name="Zhan W."/>
            <person name="Jiang J."/>
            <person name="Wang Q."/>
            <person name="Zhang B."/>
            <person name="Ji P."/>
            <person name="Sakyi L.B."/>
            <person name="Cui X."/>
            <person name="Yuan T."/>
            <person name="Jiang B."/>
            <person name="Yang W."/>
            <person name="Lam T.T.-Y."/>
            <person name="Chang Q."/>
            <person name="Ding S."/>
            <person name="Wang X."/>
            <person name="Zhu J."/>
            <person name="Ruan X."/>
            <person name="Zhao L."/>
            <person name="Wei J."/>
            <person name="Que T."/>
            <person name="Du C."/>
            <person name="Cheng J."/>
            <person name="Dai P."/>
            <person name="Han X."/>
            <person name="Huang E."/>
            <person name="Gao Y."/>
            <person name="Liu J."/>
            <person name="Shao H."/>
            <person name="Ye R."/>
            <person name="Li L."/>
            <person name="Wei W."/>
            <person name="Wang X."/>
            <person name="Wang C."/>
            <person name="Yang T."/>
            <person name="Huo Q."/>
            <person name="Li W."/>
            <person name="Guo W."/>
            <person name="Chen H."/>
            <person name="Zhou L."/>
            <person name="Ni X."/>
            <person name="Tian J."/>
            <person name="Zhou Y."/>
            <person name="Sheng Y."/>
            <person name="Liu T."/>
            <person name="Pan Y."/>
            <person name="Xia L."/>
            <person name="Li J."/>
            <person name="Zhao F."/>
            <person name="Cao W."/>
        </authorList>
    </citation>
    <scope>NUCLEOTIDE SEQUENCE</scope>
    <source>
        <strain evidence="1">Hyas-2018</strain>
    </source>
</reference>
<organism evidence="1 2">
    <name type="scientific">Hyalomma asiaticum</name>
    <name type="common">Tick</name>
    <dbReference type="NCBI Taxonomy" id="266040"/>
    <lineage>
        <taxon>Eukaryota</taxon>
        <taxon>Metazoa</taxon>
        <taxon>Ecdysozoa</taxon>
        <taxon>Arthropoda</taxon>
        <taxon>Chelicerata</taxon>
        <taxon>Arachnida</taxon>
        <taxon>Acari</taxon>
        <taxon>Parasitiformes</taxon>
        <taxon>Ixodida</taxon>
        <taxon>Ixodoidea</taxon>
        <taxon>Ixodidae</taxon>
        <taxon>Hyalomminae</taxon>
        <taxon>Hyalomma</taxon>
    </lineage>
</organism>
<gene>
    <name evidence="1" type="ORF">HPB50_022217</name>
</gene>
<comment type="caution">
    <text evidence="1">The sequence shown here is derived from an EMBL/GenBank/DDBJ whole genome shotgun (WGS) entry which is preliminary data.</text>
</comment>
<accession>A0ACB7SAJ4</accession>
<evidence type="ECO:0000313" key="2">
    <source>
        <dbReference type="Proteomes" id="UP000821845"/>
    </source>
</evidence>
<proteinExistence type="predicted"/>
<name>A0ACB7SAJ4_HYAAI</name>